<dbReference type="InterPro" id="IPR053905">
    <property type="entry name" value="EF-G-like_DII"/>
</dbReference>
<evidence type="ECO:0000256" key="4">
    <source>
        <dbReference type="ARBA" id="ARBA00022768"/>
    </source>
</evidence>
<dbReference type="STRING" id="883081.HMPREF9698_00828"/>
<evidence type="ECO:0000256" key="7">
    <source>
        <dbReference type="HAMAP-Rule" id="MF_00054"/>
    </source>
</evidence>
<keyword evidence="3 7" id="KW-0547">Nucleotide-binding</keyword>
<dbReference type="FunFam" id="2.40.30.10:FF:000006">
    <property type="entry name" value="Elongation factor G"/>
    <property type="match status" value="1"/>
</dbReference>
<dbReference type="Gene3D" id="3.40.50.300">
    <property type="entry name" value="P-loop containing nucleotide triphosphate hydrolases"/>
    <property type="match status" value="1"/>
</dbReference>
<dbReference type="FunFam" id="3.30.70.870:FF:000001">
    <property type="entry name" value="Elongation factor G"/>
    <property type="match status" value="1"/>
</dbReference>
<dbReference type="Pfam" id="PF00009">
    <property type="entry name" value="GTP_EFTU"/>
    <property type="match status" value="1"/>
</dbReference>
<comment type="caution">
    <text evidence="9">The sequence shown here is derived from an EMBL/GenBank/DDBJ whole genome shotgun (WGS) entry which is preliminary data.</text>
</comment>
<dbReference type="SUPFAM" id="SSF50447">
    <property type="entry name" value="Translation proteins"/>
    <property type="match status" value="1"/>
</dbReference>
<dbReference type="EMBL" id="AGXA01000017">
    <property type="protein sequence ID" value="EKU93711.1"/>
    <property type="molecule type" value="Genomic_DNA"/>
</dbReference>
<dbReference type="CDD" id="cd03713">
    <property type="entry name" value="EFG_mtEFG_C"/>
    <property type="match status" value="1"/>
</dbReference>
<dbReference type="NCBIfam" id="TIGR00231">
    <property type="entry name" value="small_GTP"/>
    <property type="match status" value="1"/>
</dbReference>
<dbReference type="PANTHER" id="PTHR43261:SF1">
    <property type="entry name" value="RIBOSOME-RELEASING FACTOR 2, MITOCHONDRIAL"/>
    <property type="match status" value="1"/>
</dbReference>
<dbReference type="InterPro" id="IPR047872">
    <property type="entry name" value="EFG_IV"/>
</dbReference>
<dbReference type="PROSITE" id="PS00301">
    <property type="entry name" value="G_TR_1"/>
    <property type="match status" value="1"/>
</dbReference>
<reference evidence="9 10" key="1">
    <citation type="submission" date="2012-09" db="EMBL/GenBank/DDBJ databases">
        <title>The Genome Sequence of Alloiococcus otitis ATCC 51267.</title>
        <authorList>
            <consortium name="The Broad Institute Genome Sequencing Platform"/>
            <person name="Earl A."/>
            <person name="Ward D."/>
            <person name="Feldgarden M."/>
            <person name="Gevers D."/>
            <person name="Huys G."/>
            <person name="Walker B."/>
            <person name="Young S.K."/>
            <person name="Zeng Q."/>
            <person name="Gargeya S."/>
            <person name="Fitzgerald M."/>
            <person name="Haas B."/>
            <person name="Abouelleil A."/>
            <person name="Alvarado L."/>
            <person name="Arachchi H.M."/>
            <person name="Berlin A.M."/>
            <person name="Chapman S.B."/>
            <person name="Goldberg J."/>
            <person name="Griggs A."/>
            <person name="Gujja S."/>
            <person name="Hansen M."/>
            <person name="Howarth C."/>
            <person name="Imamovic A."/>
            <person name="Larimer J."/>
            <person name="McCowen C."/>
            <person name="Montmayeur A."/>
            <person name="Murphy C."/>
            <person name="Neiman D."/>
            <person name="Pearson M."/>
            <person name="Priest M."/>
            <person name="Roberts A."/>
            <person name="Saif S."/>
            <person name="Shea T."/>
            <person name="Sisk P."/>
            <person name="Sykes S."/>
            <person name="Wortman J."/>
            <person name="Nusbaum C."/>
            <person name="Birren B."/>
        </authorList>
    </citation>
    <scope>NUCLEOTIDE SEQUENCE [LARGE SCALE GENOMIC DNA]</scope>
    <source>
        <strain evidence="9 10">ATCC 51267</strain>
    </source>
</reference>
<evidence type="ECO:0000256" key="2">
    <source>
        <dbReference type="ARBA" id="ARBA00017872"/>
    </source>
</evidence>
<dbReference type="HOGENOM" id="CLU_002794_4_1_9"/>
<dbReference type="SUPFAM" id="SSF54211">
    <property type="entry name" value="Ribosomal protein S5 domain 2-like"/>
    <property type="match status" value="1"/>
</dbReference>
<dbReference type="PANTHER" id="PTHR43261">
    <property type="entry name" value="TRANSLATION ELONGATION FACTOR G-RELATED"/>
    <property type="match status" value="1"/>
</dbReference>
<dbReference type="GO" id="GO:0003924">
    <property type="term" value="F:GTPase activity"/>
    <property type="evidence" value="ECO:0007669"/>
    <property type="project" value="InterPro"/>
</dbReference>
<keyword evidence="7" id="KW-0963">Cytoplasm</keyword>
<dbReference type="CDD" id="cd16262">
    <property type="entry name" value="EFG_III"/>
    <property type="match status" value="1"/>
</dbReference>
<organism evidence="9 10">
    <name type="scientific">Alloiococcus otitis ATCC 51267</name>
    <dbReference type="NCBI Taxonomy" id="883081"/>
    <lineage>
        <taxon>Bacteria</taxon>
        <taxon>Bacillati</taxon>
        <taxon>Bacillota</taxon>
        <taxon>Bacilli</taxon>
        <taxon>Lactobacillales</taxon>
        <taxon>Carnobacteriaceae</taxon>
        <taxon>Alloiococcus</taxon>
    </lineage>
</organism>
<evidence type="ECO:0000313" key="9">
    <source>
        <dbReference type="EMBL" id="EKU93711.1"/>
    </source>
</evidence>
<dbReference type="GO" id="GO:0005525">
    <property type="term" value="F:GTP binding"/>
    <property type="evidence" value="ECO:0007669"/>
    <property type="project" value="UniProtKB-UniRule"/>
</dbReference>
<feature type="domain" description="Tr-type G" evidence="8">
    <location>
        <begin position="9"/>
        <end position="283"/>
    </location>
</feature>
<dbReference type="Pfam" id="PF14492">
    <property type="entry name" value="EFG_III"/>
    <property type="match status" value="1"/>
</dbReference>
<dbReference type="InterPro" id="IPR020568">
    <property type="entry name" value="Ribosomal_Su5_D2-typ_SF"/>
</dbReference>
<dbReference type="NCBIfam" id="TIGR00484">
    <property type="entry name" value="EF-G"/>
    <property type="match status" value="1"/>
</dbReference>
<dbReference type="FunFam" id="3.30.70.240:FF:000001">
    <property type="entry name" value="Elongation factor G"/>
    <property type="match status" value="1"/>
</dbReference>
<dbReference type="SMART" id="SM00838">
    <property type="entry name" value="EFG_C"/>
    <property type="match status" value="1"/>
</dbReference>
<dbReference type="SUPFAM" id="SSF54980">
    <property type="entry name" value="EF-G C-terminal domain-like"/>
    <property type="match status" value="2"/>
</dbReference>
<feature type="binding site" evidence="7">
    <location>
        <begin position="136"/>
        <end position="139"/>
    </location>
    <ligand>
        <name>GTP</name>
        <dbReference type="ChEBI" id="CHEBI:37565"/>
    </ligand>
</feature>
<evidence type="ECO:0000256" key="5">
    <source>
        <dbReference type="ARBA" id="ARBA00022917"/>
    </source>
</evidence>
<dbReference type="InterPro" id="IPR004540">
    <property type="entry name" value="Transl_elong_EFG/EF2"/>
</dbReference>
<name>K9ECY1_9LACT</name>
<dbReference type="NCBIfam" id="NF009381">
    <property type="entry name" value="PRK12740.1-5"/>
    <property type="match status" value="1"/>
</dbReference>
<keyword evidence="5 7" id="KW-0648">Protein biosynthesis</keyword>
<dbReference type="Pfam" id="PF03764">
    <property type="entry name" value="EFG_IV"/>
    <property type="match status" value="1"/>
</dbReference>
<dbReference type="eggNOG" id="COG0480">
    <property type="taxonomic scope" value="Bacteria"/>
</dbReference>
<dbReference type="Gene3D" id="3.30.70.240">
    <property type="match status" value="1"/>
</dbReference>
<dbReference type="InterPro" id="IPR035647">
    <property type="entry name" value="EFG_III/V"/>
</dbReference>
<dbReference type="InterPro" id="IPR005225">
    <property type="entry name" value="Small_GTP-bd"/>
</dbReference>
<feature type="binding site" evidence="7">
    <location>
        <begin position="82"/>
        <end position="86"/>
    </location>
    <ligand>
        <name>GTP</name>
        <dbReference type="ChEBI" id="CHEBI:37565"/>
    </ligand>
</feature>
<dbReference type="InterPro" id="IPR000795">
    <property type="entry name" value="T_Tr_GTP-bd_dom"/>
</dbReference>
<dbReference type="OrthoDB" id="9804431at2"/>
<dbReference type="InterPro" id="IPR035649">
    <property type="entry name" value="EFG_V"/>
</dbReference>
<dbReference type="CDD" id="cd04088">
    <property type="entry name" value="EFG_mtEFG_II"/>
    <property type="match status" value="1"/>
</dbReference>
<protein>
    <recommendedName>
        <fullName evidence="2 7">Elongation factor G</fullName>
        <shortName evidence="7">EF-G</shortName>
    </recommendedName>
</protein>
<keyword evidence="4 7" id="KW-0251">Elongation factor</keyword>
<evidence type="ECO:0000256" key="6">
    <source>
        <dbReference type="ARBA" id="ARBA00023134"/>
    </source>
</evidence>
<accession>K9ECY1</accession>
<dbReference type="SMART" id="SM00889">
    <property type="entry name" value="EFG_IV"/>
    <property type="match status" value="1"/>
</dbReference>
<dbReference type="SUPFAM" id="SSF52540">
    <property type="entry name" value="P-loop containing nucleoside triphosphate hydrolases"/>
    <property type="match status" value="1"/>
</dbReference>
<dbReference type="Proteomes" id="UP000009875">
    <property type="component" value="Unassembled WGS sequence"/>
</dbReference>
<dbReference type="InterPro" id="IPR009000">
    <property type="entry name" value="Transl_B-barrel_sf"/>
</dbReference>
<comment type="subcellular location">
    <subcellularLocation>
        <location evidence="7">Cytoplasm</location>
    </subcellularLocation>
</comment>
<dbReference type="GO" id="GO:0032790">
    <property type="term" value="P:ribosome disassembly"/>
    <property type="evidence" value="ECO:0007669"/>
    <property type="project" value="TreeGrafter"/>
</dbReference>
<dbReference type="Pfam" id="PF22042">
    <property type="entry name" value="EF-G_D2"/>
    <property type="match status" value="1"/>
</dbReference>
<proteinExistence type="inferred from homology"/>
<dbReference type="Gene3D" id="3.30.70.870">
    <property type="entry name" value="Elongation Factor G (Translational Gtpase), domain 3"/>
    <property type="match status" value="1"/>
</dbReference>
<dbReference type="RefSeq" id="WP_003777665.1">
    <property type="nucleotide sequence ID" value="NZ_JH992958.1"/>
</dbReference>
<dbReference type="NCBIfam" id="NF009379">
    <property type="entry name" value="PRK12740.1-3"/>
    <property type="match status" value="1"/>
</dbReference>
<dbReference type="GO" id="GO:0005737">
    <property type="term" value="C:cytoplasm"/>
    <property type="evidence" value="ECO:0007669"/>
    <property type="project" value="UniProtKB-SubCell"/>
</dbReference>
<keyword evidence="6 7" id="KW-0342">GTP-binding</keyword>
<sequence>MAKREYPLERTRNIGIMAHIDAGKTTATERILFFSGRIHKIGETHEGAAQMDWMDQEQERGITITSAATTTSWLDHRINIIDTPGHVDFTVEVERSLRVLDGAVTVLDAQSGVEPQTETVWRQATTYHVPRIVFVNKMDKLGANFLEAVDSLHDRLQANAHPVQLPIGAEDDFEGIVDLVEMKAYYYGNELGTEIEEAEIPEDMQELAQEQHERLVEAVVELDEDLMVAYLEGEEISTEQLKAAIRQATLDVEFYPCFCGSAFKNKGVQLLLNGIVDYLPAPTDVPAIEGHVKDDPDTVVTREAGDDQSFSALAFKVMTDPYVGRLTFFRVYSGTLEAGSYILNATKDSRERVGRLLQMHANSRQEIPEVFSGDIAAAVGLKDTGTGDTLSDIDDPVILESMEFPEPVIQVAIEPKSKADQDKMSVALAKLAEEDPTFKAETDHETGETLIAGMGELHLDIIVDRLKREFKVEATVGNPQVSYRETFTKSVQAEGKFVRQSGGKGQYGHVWVEFTPLEEGEGYEFEDAIVGGVVPREYIPSVDAGLQAAMENGVLAGYPLVDVKAKLYDGSYHDVDSSESAFKVAASLALRNAAKQAEPVILEPVMAVEITIPEEYLGDIMGHISARRGQIEGQTPRGNALIVKGSIPLSQMFGYATTLRSATQGRGTFTMQFDHYAPVPSSIADEIIKQHGGSSN</sequence>
<evidence type="ECO:0000256" key="1">
    <source>
        <dbReference type="ARBA" id="ARBA00005870"/>
    </source>
</evidence>
<keyword evidence="10" id="KW-1185">Reference proteome</keyword>
<dbReference type="InterPro" id="IPR031157">
    <property type="entry name" value="G_TR_CS"/>
</dbReference>
<dbReference type="InterPro" id="IPR041095">
    <property type="entry name" value="EFG_II"/>
</dbReference>
<dbReference type="Gene3D" id="3.30.230.10">
    <property type="match status" value="1"/>
</dbReference>
<dbReference type="GO" id="GO:0003746">
    <property type="term" value="F:translation elongation factor activity"/>
    <property type="evidence" value="ECO:0007669"/>
    <property type="project" value="UniProtKB-UniRule"/>
</dbReference>
<dbReference type="InterPro" id="IPR000640">
    <property type="entry name" value="EFG_V-like"/>
</dbReference>
<dbReference type="AlphaFoldDB" id="K9ECY1"/>
<dbReference type="Pfam" id="PF00679">
    <property type="entry name" value="EFG_C"/>
    <property type="match status" value="1"/>
</dbReference>
<evidence type="ECO:0000256" key="3">
    <source>
        <dbReference type="ARBA" id="ARBA00022741"/>
    </source>
</evidence>
<dbReference type="InterPro" id="IPR027417">
    <property type="entry name" value="P-loop_NTPase"/>
</dbReference>
<dbReference type="Gene3D" id="2.40.30.10">
    <property type="entry name" value="Translation factors"/>
    <property type="match status" value="1"/>
</dbReference>
<evidence type="ECO:0000313" key="10">
    <source>
        <dbReference type="Proteomes" id="UP000009875"/>
    </source>
</evidence>
<evidence type="ECO:0000259" key="8">
    <source>
        <dbReference type="PROSITE" id="PS51722"/>
    </source>
</evidence>
<dbReference type="CDD" id="cd01886">
    <property type="entry name" value="EF-G"/>
    <property type="match status" value="1"/>
</dbReference>
<dbReference type="PATRIC" id="fig|883081.3.peg.825"/>
<dbReference type="PROSITE" id="PS51722">
    <property type="entry name" value="G_TR_2"/>
    <property type="match status" value="1"/>
</dbReference>
<comment type="similarity">
    <text evidence="1 7">Belongs to the TRAFAC class translation factor GTPase superfamily. Classic translation factor GTPase family. EF-G/EF-2 subfamily.</text>
</comment>
<dbReference type="InterPro" id="IPR014721">
    <property type="entry name" value="Ribsml_uS5_D2-typ_fold_subgr"/>
</dbReference>
<dbReference type="InterPro" id="IPR005517">
    <property type="entry name" value="Transl_elong_EFG/EF2_IV"/>
</dbReference>
<dbReference type="FunFam" id="3.40.50.300:FF:000029">
    <property type="entry name" value="Elongation factor G"/>
    <property type="match status" value="1"/>
</dbReference>
<comment type="function">
    <text evidence="7">Catalyzes the GTP-dependent ribosomal translocation step during translation elongation. During this step, the ribosome changes from the pre-translocational (PRE) to the post-translocational (POST) state as the newly formed A-site-bound peptidyl-tRNA and P-site-bound deacylated tRNA move to the P and E sites, respectively. Catalyzes the coordinated movement of the two tRNA molecules, the mRNA and conformational changes in the ribosome.</text>
</comment>
<dbReference type="HAMAP" id="MF_00054_B">
    <property type="entry name" value="EF_G_EF_2_B"/>
    <property type="match status" value="1"/>
</dbReference>
<dbReference type="FunFam" id="3.30.230.10:FF:000003">
    <property type="entry name" value="Elongation factor G"/>
    <property type="match status" value="1"/>
</dbReference>
<dbReference type="PRINTS" id="PR00315">
    <property type="entry name" value="ELONGATNFCT"/>
</dbReference>
<dbReference type="InterPro" id="IPR009022">
    <property type="entry name" value="EFG_III"/>
</dbReference>
<feature type="binding site" evidence="7">
    <location>
        <begin position="18"/>
        <end position="25"/>
    </location>
    <ligand>
        <name>GTP</name>
        <dbReference type="ChEBI" id="CHEBI:37565"/>
    </ligand>
</feature>
<gene>
    <name evidence="7" type="primary">fusA</name>
    <name evidence="9" type="ORF">HMPREF9698_00828</name>
</gene>
<dbReference type="CDD" id="cd01434">
    <property type="entry name" value="EFG_mtEFG1_IV"/>
    <property type="match status" value="1"/>
</dbReference>